<proteinExistence type="predicted"/>
<dbReference type="Pfam" id="PF12833">
    <property type="entry name" value="HTH_18"/>
    <property type="match status" value="1"/>
</dbReference>
<dbReference type="InterPro" id="IPR018060">
    <property type="entry name" value="HTH_AraC"/>
</dbReference>
<evidence type="ECO:0000259" key="4">
    <source>
        <dbReference type="PROSITE" id="PS01124"/>
    </source>
</evidence>
<protein>
    <submittedName>
        <fullName evidence="5">HTH-type transcriptional regulator VirS</fullName>
    </submittedName>
</protein>
<dbReference type="EMBL" id="FUUY01000010">
    <property type="protein sequence ID" value="SJX23198.1"/>
    <property type="molecule type" value="Genomic_DNA"/>
</dbReference>
<dbReference type="GO" id="GO:0005829">
    <property type="term" value="C:cytosol"/>
    <property type="evidence" value="ECO:0007669"/>
    <property type="project" value="TreeGrafter"/>
</dbReference>
<keyword evidence="3" id="KW-0804">Transcription</keyword>
<dbReference type="GO" id="GO:0000976">
    <property type="term" value="F:transcription cis-regulatory region binding"/>
    <property type="evidence" value="ECO:0007669"/>
    <property type="project" value="TreeGrafter"/>
</dbReference>
<evidence type="ECO:0000256" key="1">
    <source>
        <dbReference type="ARBA" id="ARBA00023015"/>
    </source>
</evidence>
<dbReference type="Pfam" id="PF12625">
    <property type="entry name" value="Arabinose_bd"/>
    <property type="match status" value="1"/>
</dbReference>
<evidence type="ECO:0000256" key="3">
    <source>
        <dbReference type="ARBA" id="ARBA00023163"/>
    </source>
</evidence>
<gene>
    <name evidence="5" type="primary">virS_6</name>
    <name evidence="5" type="ORF">ACNJC6_02854</name>
</gene>
<dbReference type="Gene3D" id="1.10.10.60">
    <property type="entry name" value="Homeodomain-like"/>
    <property type="match status" value="1"/>
</dbReference>
<dbReference type="SMART" id="SM00342">
    <property type="entry name" value="HTH_ARAC"/>
    <property type="match status" value="1"/>
</dbReference>
<evidence type="ECO:0000256" key="2">
    <source>
        <dbReference type="ARBA" id="ARBA00023125"/>
    </source>
</evidence>
<dbReference type="SUPFAM" id="SSF46689">
    <property type="entry name" value="Homeodomain-like"/>
    <property type="match status" value="1"/>
</dbReference>
<dbReference type="PANTHER" id="PTHR47894:SF4">
    <property type="entry name" value="HTH-TYPE TRANSCRIPTIONAL REGULATOR GADX"/>
    <property type="match status" value="1"/>
</dbReference>
<accession>A0A1R7QFZ1</accession>
<organism evidence="5 6">
    <name type="scientific">Acinetobacter johnsonii</name>
    <dbReference type="NCBI Taxonomy" id="40214"/>
    <lineage>
        <taxon>Bacteria</taxon>
        <taxon>Pseudomonadati</taxon>
        <taxon>Pseudomonadota</taxon>
        <taxon>Gammaproteobacteria</taxon>
        <taxon>Moraxellales</taxon>
        <taxon>Moraxellaceae</taxon>
        <taxon>Acinetobacter</taxon>
    </lineage>
</organism>
<dbReference type="Proteomes" id="UP000196240">
    <property type="component" value="Unassembled WGS sequence"/>
</dbReference>
<dbReference type="RefSeq" id="WP_087014173.1">
    <property type="nucleotide sequence ID" value="NZ_FUUY01000010.1"/>
</dbReference>
<feature type="domain" description="HTH araC/xylS-type" evidence="4">
    <location>
        <begin position="231"/>
        <end position="333"/>
    </location>
</feature>
<keyword evidence="1" id="KW-0805">Transcription regulation</keyword>
<sequence length="339" mass="38048">MGSYIRAASLGGFEDLVRSYGINPIEILKEIGILPALLRDPDSFIHYDHYLNLLGKAALACQDDCFGLKLGALQNISTIGLIGVYMSRQTTILEALSVAQKYVYLHAEGIVFHVSQHNALLCKLNFVRLSEYNTDVPQKSQLAICLVANILKDLIGPQWHAEKICFKQKAPQKGAQTFQAHFSCQVEFETDEDALYFPASFLSYKPYNFNEDAINQLIVQQLETQSSTKTEDNTALIESSVRMLMATGDCSIENIALCMGMHPKKLQRALKIQGTTYRDILENVRKKEALRMLDAGNVNLTDIALQLGYAELSIFSRNFKSWFGVPPTELRDKCRSHIV</sequence>
<dbReference type="InterPro" id="IPR020449">
    <property type="entry name" value="Tscrpt_reg_AraC-type_HTH"/>
</dbReference>
<dbReference type="PANTHER" id="PTHR47894">
    <property type="entry name" value="HTH-TYPE TRANSCRIPTIONAL REGULATOR GADX"/>
    <property type="match status" value="1"/>
</dbReference>
<name>A0A1R7QFZ1_ACIJO</name>
<dbReference type="InterPro" id="IPR032687">
    <property type="entry name" value="AraC-type_N"/>
</dbReference>
<dbReference type="AlphaFoldDB" id="A0A1R7QFZ1"/>
<dbReference type="InterPro" id="IPR009057">
    <property type="entry name" value="Homeodomain-like_sf"/>
</dbReference>
<keyword evidence="2" id="KW-0238">DNA-binding</keyword>
<evidence type="ECO:0000313" key="5">
    <source>
        <dbReference type="EMBL" id="SJX23198.1"/>
    </source>
</evidence>
<dbReference type="PRINTS" id="PR00032">
    <property type="entry name" value="HTHARAC"/>
</dbReference>
<evidence type="ECO:0000313" key="6">
    <source>
        <dbReference type="Proteomes" id="UP000196240"/>
    </source>
</evidence>
<reference evidence="5 6" key="1">
    <citation type="submission" date="2017-02" db="EMBL/GenBank/DDBJ databases">
        <authorList>
            <person name="Peterson S.W."/>
        </authorList>
    </citation>
    <scope>NUCLEOTIDE SEQUENCE [LARGE SCALE GENOMIC DNA]</scope>
    <source>
        <strain evidence="5">C6</strain>
    </source>
</reference>
<dbReference type="GO" id="GO:0003700">
    <property type="term" value="F:DNA-binding transcription factor activity"/>
    <property type="evidence" value="ECO:0007669"/>
    <property type="project" value="InterPro"/>
</dbReference>
<dbReference type="PROSITE" id="PS01124">
    <property type="entry name" value="HTH_ARAC_FAMILY_2"/>
    <property type="match status" value="1"/>
</dbReference>